<dbReference type="Proteomes" id="UP001172630">
    <property type="component" value="Unassembled WGS sequence"/>
</dbReference>
<name>A0ABT7KPH9_9HYPH</name>
<gene>
    <name evidence="1" type="ORF">PY650_34135</name>
</gene>
<sequence>MYHAECRQHLTTMIGFGWAIVEHRVRACVALDDIGGRHRIAQGVRDVPICFLF</sequence>
<proteinExistence type="predicted"/>
<evidence type="ECO:0000313" key="2">
    <source>
        <dbReference type="Proteomes" id="UP001172630"/>
    </source>
</evidence>
<organism evidence="1 2">
    <name type="scientific">Rhizobium calliandrae</name>
    <dbReference type="NCBI Taxonomy" id="1312182"/>
    <lineage>
        <taxon>Bacteria</taxon>
        <taxon>Pseudomonadati</taxon>
        <taxon>Pseudomonadota</taxon>
        <taxon>Alphaproteobacteria</taxon>
        <taxon>Hyphomicrobiales</taxon>
        <taxon>Rhizobiaceae</taxon>
        <taxon>Rhizobium/Agrobacterium group</taxon>
        <taxon>Rhizobium</taxon>
    </lineage>
</organism>
<comment type="caution">
    <text evidence="1">The sequence shown here is derived from an EMBL/GenBank/DDBJ whole genome shotgun (WGS) entry which is preliminary data.</text>
</comment>
<accession>A0ABT7KPH9</accession>
<evidence type="ECO:0000313" key="1">
    <source>
        <dbReference type="EMBL" id="MDL2410530.1"/>
    </source>
</evidence>
<protein>
    <submittedName>
        <fullName evidence="1">Uncharacterized protein</fullName>
    </submittedName>
</protein>
<reference evidence="1" key="1">
    <citation type="submission" date="2023-06" db="EMBL/GenBank/DDBJ databases">
        <title>Phylogenetic Diversity of Rhizobium strains.</title>
        <authorList>
            <person name="Moura F.T."/>
            <person name="Helene L.C.F."/>
            <person name="Hungria M."/>
        </authorList>
    </citation>
    <scope>NUCLEOTIDE SEQUENCE</scope>
    <source>
        <strain evidence="1">CCGE524</strain>
    </source>
</reference>
<dbReference type="RefSeq" id="WP_285884420.1">
    <property type="nucleotide sequence ID" value="NZ_JARFYN010000087.1"/>
</dbReference>
<keyword evidence="2" id="KW-1185">Reference proteome</keyword>
<dbReference type="EMBL" id="JARFYN010000087">
    <property type="protein sequence ID" value="MDL2410530.1"/>
    <property type="molecule type" value="Genomic_DNA"/>
</dbReference>